<dbReference type="GO" id="GO:0006893">
    <property type="term" value="P:Golgi to plasma membrane transport"/>
    <property type="evidence" value="ECO:0007669"/>
    <property type="project" value="TreeGrafter"/>
</dbReference>
<name>A0A2T7A7K6_TUBBO</name>
<dbReference type="AlphaFoldDB" id="A0A2T7A7K6"/>
<protein>
    <recommendedName>
        <fullName evidence="5">Exocyst complex component SEC15</fullName>
    </recommendedName>
</protein>
<keyword evidence="3 5" id="KW-0268">Exocytosis</keyword>
<dbReference type="Gene3D" id="1.20.58.670">
    <property type="entry name" value="Dsl1p vesicle tethering complex, Tip20p subunit, domain D"/>
    <property type="match status" value="1"/>
</dbReference>
<keyword evidence="9" id="KW-1185">Reference proteome</keyword>
<feature type="domain" description="Exocyst complex subunit EXOC6/Sec15 C-terminal" evidence="6">
    <location>
        <begin position="354"/>
        <end position="694"/>
    </location>
</feature>
<evidence type="ECO:0000256" key="1">
    <source>
        <dbReference type="ARBA" id="ARBA00007944"/>
    </source>
</evidence>
<dbReference type="GO" id="GO:0090522">
    <property type="term" value="P:vesicle tethering involved in exocytosis"/>
    <property type="evidence" value="ECO:0007669"/>
    <property type="project" value="UniProtKB-UniRule"/>
</dbReference>
<dbReference type="OrthoDB" id="10267033at2759"/>
<dbReference type="InterPro" id="IPR042044">
    <property type="entry name" value="EXOC6PINT-1/Sec15/Tip20_C_dom2"/>
</dbReference>
<dbReference type="InterPro" id="IPR046361">
    <property type="entry name" value="EXOC6/Sec15_C"/>
</dbReference>
<evidence type="ECO:0000313" key="8">
    <source>
        <dbReference type="EMBL" id="PUU83721.1"/>
    </source>
</evidence>
<dbReference type="GO" id="GO:0006886">
    <property type="term" value="P:intracellular protein transport"/>
    <property type="evidence" value="ECO:0007669"/>
    <property type="project" value="InterPro"/>
</dbReference>
<comment type="similarity">
    <text evidence="1 5">Belongs to the SEC15 family.</text>
</comment>
<sequence>MDELDRFSSERESEIERLCNNNHQDFVSSVNQLLNVRRGTVDLTEEILKLNQSIQKSTDKLVEQKKALVDSRDVRQNIDEATQALRLCLEVLGLANRVGDLLKQKKHYAALRTLDELQNVHLKEVMQYDVADMIQKSVPAMQGMVKEAVMTDLNSWLYRIRESSVLLGQVAFDQTELRRRRQKERIEKSPYLRSFKLNSAIELVLDEREEFDVLDNENVNIDFTPLFECLHIHEALGERDEFRVTYANVRRQQKELLLSGSLTLSNEDISNLNKLLEDICGFAIIERATMKKTISFRSAVDVDELWDSMCKKAINIITPALDNITQADALLRIKNVLALFIQTMDSWDYSVEALDSFLLVLFEKYSQRLKMEFSADFKEIVTSDDYMPMPINSLEEYDNVVNVSWYKPDKERDQLEFPIVLPFSQMYPLCCIDIRNFLNKYYFFSDEYFTHQSAIDEELRSSLDELLCSQVCTSLVERLTAKYLGQIVQILINLEQFEYACHELEMLLAEARQSNHGGSISLKATERFRSEKKTAEKRIFELVNSKIDDLVETAEYDWMATKKLEEPSEYLQQMTLWMRNIMSSTLLGLPTDIKGFIYFDALSHIATSILALPMSDSVKKINKNAVAALDMDIRYLMEFVDSLNEPLLPTIFEELRQTIDLLQSDNAEEFYSIDTRMRRYASVNPINGPVLLEKLVIGSAPVSRLARFRQGG</sequence>
<dbReference type="InterPro" id="IPR042045">
    <property type="entry name" value="EXOC6/Sec15_C_dom1"/>
</dbReference>
<dbReference type="FunFam" id="1.10.357.30:FF:000004">
    <property type="entry name" value="Exocyst complex component SEC15"/>
    <property type="match status" value="1"/>
</dbReference>
<dbReference type="Pfam" id="PF20651">
    <property type="entry name" value="EXOC6_Sec15_N"/>
    <property type="match status" value="1"/>
</dbReference>
<evidence type="ECO:0000256" key="4">
    <source>
        <dbReference type="ARBA" id="ARBA00023054"/>
    </source>
</evidence>
<keyword evidence="2 5" id="KW-0813">Transport</keyword>
<comment type="function">
    <text evidence="5">Component of the exocyst complex involved in the docking of exocytic vesicles with fusion sites on the plasma membrane.</text>
</comment>
<evidence type="ECO:0000256" key="2">
    <source>
        <dbReference type="ARBA" id="ARBA00022448"/>
    </source>
</evidence>
<dbReference type="Gene3D" id="1.10.357.30">
    <property type="entry name" value="Exocyst complex subunit Sec15 C-terminal domain, N-terminal subdomain"/>
    <property type="match status" value="1"/>
</dbReference>
<gene>
    <name evidence="8" type="ORF">B9Z19DRAFT_1098543</name>
</gene>
<dbReference type="PANTHER" id="PTHR12702:SF0">
    <property type="entry name" value="EXOCYST COMPLEX COMPONENT 6"/>
    <property type="match status" value="1"/>
</dbReference>
<evidence type="ECO:0000256" key="3">
    <source>
        <dbReference type="ARBA" id="ARBA00022483"/>
    </source>
</evidence>
<evidence type="ECO:0000259" key="6">
    <source>
        <dbReference type="Pfam" id="PF04091"/>
    </source>
</evidence>
<proteinExistence type="inferred from homology"/>
<organism evidence="8 9">
    <name type="scientific">Tuber borchii</name>
    <name type="common">White truffle</name>
    <dbReference type="NCBI Taxonomy" id="42251"/>
    <lineage>
        <taxon>Eukaryota</taxon>
        <taxon>Fungi</taxon>
        <taxon>Dikarya</taxon>
        <taxon>Ascomycota</taxon>
        <taxon>Pezizomycotina</taxon>
        <taxon>Pezizomycetes</taxon>
        <taxon>Pezizales</taxon>
        <taxon>Tuberaceae</taxon>
        <taxon>Tuber</taxon>
    </lineage>
</organism>
<dbReference type="GO" id="GO:0000145">
    <property type="term" value="C:exocyst"/>
    <property type="evidence" value="ECO:0007669"/>
    <property type="project" value="UniProtKB-UniRule"/>
</dbReference>
<dbReference type="Proteomes" id="UP000244722">
    <property type="component" value="Unassembled WGS sequence"/>
</dbReference>
<evidence type="ECO:0000259" key="7">
    <source>
        <dbReference type="Pfam" id="PF20651"/>
    </source>
</evidence>
<dbReference type="FunFam" id="1.20.58.670:FF:000002">
    <property type="entry name" value="Exocyst complex component"/>
    <property type="match status" value="1"/>
</dbReference>
<accession>A0A2T7A7K6</accession>
<dbReference type="STRING" id="42251.A0A2T7A7K6"/>
<evidence type="ECO:0000313" key="9">
    <source>
        <dbReference type="Proteomes" id="UP000244722"/>
    </source>
</evidence>
<keyword evidence="4" id="KW-0175">Coiled coil</keyword>
<comment type="caution">
    <text evidence="8">The sequence shown here is derived from an EMBL/GenBank/DDBJ whole genome shotgun (WGS) entry which is preliminary data.</text>
</comment>
<reference evidence="8 9" key="1">
    <citation type="submission" date="2017-04" db="EMBL/GenBank/DDBJ databases">
        <title>Draft genome sequence of Tuber borchii Vittad., a whitish edible truffle.</title>
        <authorList>
            <consortium name="DOE Joint Genome Institute"/>
            <person name="Murat C."/>
            <person name="Kuo A."/>
            <person name="Barry K.W."/>
            <person name="Clum A."/>
            <person name="Dockter R.B."/>
            <person name="Fauchery L."/>
            <person name="Iotti M."/>
            <person name="Kohler A."/>
            <person name="Labutti K."/>
            <person name="Lindquist E.A."/>
            <person name="Lipzen A."/>
            <person name="Ohm R.A."/>
            <person name="Wang M."/>
            <person name="Grigoriev I.V."/>
            <person name="Zambonelli A."/>
            <person name="Martin F.M."/>
        </authorList>
    </citation>
    <scope>NUCLEOTIDE SEQUENCE [LARGE SCALE GENOMIC DNA]</scope>
    <source>
        <strain evidence="8 9">Tbo3840</strain>
    </source>
</reference>
<dbReference type="InterPro" id="IPR048359">
    <property type="entry name" value="EXOC6_Sec15_N"/>
</dbReference>
<dbReference type="EMBL" id="NESQ01000008">
    <property type="protein sequence ID" value="PUU83721.1"/>
    <property type="molecule type" value="Genomic_DNA"/>
</dbReference>
<dbReference type="PANTHER" id="PTHR12702">
    <property type="entry name" value="SEC15"/>
    <property type="match status" value="1"/>
</dbReference>
<dbReference type="Pfam" id="PF04091">
    <property type="entry name" value="Sec15_C"/>
    <property type="match status" value="1"/>
</dbReference>
<dbReference type="GO" id="GO:0016020">
    <property type="term" value="C:membrane"/>
    <property type="evidence" value="ECO:0007669"/>
    <property type="project" value="TreeGrafter"/>
</dbReference>
<dbReference type="PIRSF" id="PIRSF025007">
    <property type="entry name" value="Sec15"/>
    <property type="match status" value="1"/>
</dbReference>
<evidence type="ECO:0000256" key="5">
    <source>
        <dbReference type="PIRNR" id="PIRNR025007"/>
    </source>
</evidence>
<dbReference type="InterPro" id="IPR007225">
    <property type="entry name" value="EXOC6/Sec15"/>
</dbReference>
<feature type="domain" description="Exocyst complex component EXOC6/Sec15 N-terminal" evidence="7">
    <location>
        <begin position="3"/>
        <end position="172"/>
    </location>
</feature>